<reference evidence="1 2" key="1">
    <citation type="journal article" date="2019" name="Int. J. Syst. Evol. Microbiol.">
        <title>The Global Catalogue of Microorganisms (GCM) 10K type strain sequencing project: providing services to taxonomists for standard genome sequencing and annotation.</title>
        <authorList>
            <consortium name="The Broad Institute Genomics Platform"/>
            <consortium name="The Broad Institute Genome Sequencing Center for Infectious Disease"/>
            <person name="Wu L."/>
            <person name="Ma J."/>
        </authorList>
    </citation>
    <scope>NUCLEOTIDE SEQUENCE [LARGE SCALE GENOMIC DNA]</scope>
    <source>
        <strain evidence="1 2">JCM 10977</strain>
    </source>
</reference>
<dbReference type="EMBL" id="BAAAHK010000024">
    <property type="protein sequence ID" value="GAA0962891.1"/>
    <property type="molecule type" value="Genomic_DNA"/>
</dbReference>
<accession>A0ABN1RSL9</accession>
<dbReference type="Proteomes" id="UP001500542">
    <property type="component" value="Unassembled WGS sequence"/>
</dbReference>
<name>A0ABN1RSL9_9ACTN</name>
<keyword evidence="2" id="KW-1185">Reference proteome</keyword>
<sequence length="98" mass="10218">MAEIIVSAEDVAQLVTTLDELNLPEPQRVLLSGLLGLAAEVINRGERTAAVEVTEPVPSFADQFATAFTPGVVRSLDAGGTGAVSFTQSSKITRFAGE</sequence>
<evidence type="ECO:0000313" key="2">
    <source>
        <dbReference type="Proteomes" id="UP001500542"/>
    </source>
</evidence>
<dbReference type="RefSeq" id="WP_343983772.1">
    <property type="nucleotide sequence ID" value="NZ_BAAAHK010000024.1"/>
</dbReference>
<evidence type="ECO:0000313" key="1">
    <source>
        <dbReference type="EMBL" id="GAA0962891.1"/>
    </source>
</evidence>
<proteinExistence type="predicted"/>
<gene>
    <name evidence="1" type="ORF">GCM10009554_81510</name>
</gene>
<organism evidence="1 2">
    <name type="scientific">Kribbella koreensis</name>
    <dbReference type="NCBI Taxonomy" id="57909"/>
    <lineage>
        <taxon>Bacteria</taxon>
        <taxon>Bacillati</taxon>
        <taxon>Actinomycetota</taxon>
        <taxon>Actinomycetes</taxon>
        <taxon>Propionibacteriales</taxon>
        <taxon>Kribbellaceae</taxon>
        <taxon>Kribbella</taxon>
    </lineage>
</organism>
<comment type="caution">
    <text evidence="1">The sequence shown here is derived from an EMBL/GenBank/DDBJ whole genome shotgun (WGS) entry which is preliminary data.</text>
</comment>
<protein>
    <submittedName>
        <fullName evidence="1">Uncharacterized protein</fullName>
    </submittedName>
</protein>